<accession>A0A0A2M4V8</accession>
<dbReference type="Proteomes" id="UP000030152">
    <property type="component" value="Unassembled WGS sequence"/>
</dbReference>
<name>A0A0A2M4V8_9FLAO</name>
<dbReference type="NCBIfam" id="TIGR04183">
    <property type="entry name" value="Por_Secre_tail"/>
    <property type="match status" value="1"/>
</dbReference>
<proteinExistence type="predicted"/>
<gene>
    <name evidence="3" type="ORF">Q765_06485</name>
</gene>
<dbReference type="Pfam" id="PF18962">
    <property type="entry name" value="Por_Secre_tail"/>
    <property type="match status" value="1"/>
</dbReference>
<keyword evidence="1" id="KW-0732">Signal</keyword>
<evidence type="ECO:0000259" key="2">
    <source>
        <dbReference type="Pfam" id="PF18962"/>
    </source>
</evidence>
<evidence type="ECO:0000313" key="3">
    <source>
        <dbReference type="EMBL" id="KGO87309.1"/>
    </source>
</evidence>
<comment type="caution">
    <text evidence="3">The sequence shown here is derived from an EMBL/GenBank/DDBJ whole genome shotgun (WGS) entry which is preliminary data.</text>
</comment>
<dbReference type="InterPro" id="IPR026444">
    <property type="entry name" value="Secre_tail"/>
</dbReference>
<sequence length="95" mass="9737">MDDVVFTGTSGVAGVKQSEIAGLKVYPNPLTGNILNVTSSSNAVKTVAVFDVLGKQVINTTTANGEVNASALNAGVYIVKITEAGKTATKKLVVR</sequence>
<dbReference type="eggNOG" id="COG2356">
    <property type="taxonomic scope" value="Bacteria"/>
</dbReference>
<dbReference type="EMBL" id="JRLX01000005">
    <property type="protein sequence ID" value="KGO87309.1"/>
    <property type="molecule type" value="Genomic_DNA"/>
</dbReference>
<keyword evidence="4" id="KW-1185">Reference proteome</keyword>
<reference evidence="3 4" key="1">
    <citation type="submission" date="2013-09" db="EMBL/GenBank/DDBJ databases">
        <authorList>
            <person name="Zeng Z."/>
            <person name="Chen C."/>
        </authorList>
    </citation>
    <scope>NUCLEOTIDE SEQUENCE [LARGE SCALE GENOMIC DNA]</scope>
    <source>
        <strain evidence="3 4">WB 3.3-2</strain>
    </source>
</reference>
<dbReference type="STRING" id="1121895.GCA_000378485_02229"/>
<protein>
    <recommendedName>
        <fullName evidence="2">Secretion system C-terminal sorting domain-containing protein</fullName>
    </recommendedName>
</protein>
<feature type="domain" description="Secretion system C-terminal sorting" evidence="2">
    <location>
        <begin position="25"/>
        <end position="94"/>
    </location>
</feature>
<evidence type="ECO:0000313" key="4">
    <source>
        <dbReference type="Proteomes" id="UP000030152"/>
    </source>
</evidence>
<dbReference type="AlphaFoldDB" id="A0A0A2M4V8"/>
<organism evidence="3 4">
    <name type="scientific">Flavobacterium rivuli WB 3.3-2 = DSM 21788</name>
    <dbReference type="NCBI Taxonomy" id="1121895"/>
    <lineage>
        <taxon>Bacteria</taxon>
        <taxon>Pseudomonadati</taxon>
        <taxon>Bacteroidota</taxon>
        <taxon>Flavobacteriia</taxon>
        <taxon>Flavobacteriales</taxon>
        <taxon>Flavobacteriaceae</taxon>
        <taxon>Flavobacterium</taxon>
    </lineage>
</organism>
<evidence type="ECO:0000256" key="1">
    <source>
        <dbReference type="ARBA" id="ARBA00022729"/>
    </source>
</evidence>